<dbReference type="InterPro" id="IPR001667">
    <property type="entry name" value="DDH_dom"/>
</dbReference>
<keyword evidence="10" id="KW-1185">Reference proteome</keyword>
<organism evidence="9 10">
    <name type="scientific">Agarivorans gilvus</name>
    <dbReference type="NCBI Taxonomy" id="680279"/>
    <lineage>
        <taxon>Bacteria</taxon>
        <taxon>Pseudomonadati</taxon>
        <taxon>Pseudomonadota</taxon>
        <taxon>Gammaproteobacteria</taxon>
        <taxon>Alteromonadales</taxon>
        <taxon>Alteromonadaceae</taxon>
        <taxon>Agarivorans</taxon>
    </lineage>
</organism>
<sequence length="573" mass="62784">MLLRRRENLDTQSLPSEWPELLKQVYARRGVKSAADVERRAQALLPFQGLQGMNDAVALLIDSLMRRKQVLIVGDFDADGATSTALLMAGLPQFGFSKVDFLVPNRFEYGYGLSPEIVELAAAKGAELIITVDNGISSISGVAKAKDLGIPVLITDHHLPGEQLPQAAAIVNPNLSDCAFPSKNLAGVGVAFYLLVALRSEMRQQNLFDKQGLLEPNIASLLDLVALGTVADVVPLDSNNRILVHQGLQRIRAGACRPGIQALIEVAGRQQANMVASDLGFAIGPRLNAVGRLDDMSLGIHCLISDDIHHARQLASEMDSLNSERKDIEQSMQQEALHSVNQLSIDSEHLPKALCLYQADWHQGVVGLVASRIKEQYYRPVFAFADGEHGEVKGSGRSVTGVHLRDLLERIDTQNPGLISKFGGHAMAAGLSLPQARFDEFKRCLEDTAASFIDSECLTHTLLSDGELLAEQMTLDFAQMLRDAGPWGQGFPEPLFDGEFELCSQRVVGQKHLKMSVKLPGMAQELDAIAFNVDRDIWPNASLKQVQLVYKLDVNEFRGRRSVQLMVEHLVPL</sequence>
<evidence type="ECO:0000256" key="4">
    <source>
        <dbReference type="ARBA" id="ARBA00022801"/>
    </source>
</evidence>
<dbReference type="Pfam" id="PF01368">
    <property type="entry name" value="DHH"/>
    <property type="match status" value="1"/>
</dbReference>
<dbReference type="Gene3D" id="3.90.1640.30">
    <property type="match status" value="1"/>
</dbReference>
<reference evidence="10" key="1">
    <citation type="journal article" date="2019" name="Int. J. Syst. Evol. Microbiol.">
        <title>The Global Catalogue of Microorganisms (GCM) 10K type strain sequencing project: providing services to taxonomists for standard genome sequencing and annotation.</title>
        <authorList>
            <consortium name="The Broad Institute Genomics Platform"/>
            <consortium name="The Broad Institute Genome Sequencing Center for Infectious Disease"/>
            <person name="Wu L."/>
            <person name="Ma J."/>
        </authorList>
    </citation>
    <scope>NUCLEOTIDE SEQUENCE [LARGE SCALE GENOMIC DNA]</scope>
    <source>
        <strain evidence="10">CGMCC 1.10131</strain>
    </source>
</reference>
<evidence type="ECO:0000256" key="1">
    <source>
        <dbReference type="ARBA" id="ARBA00005915"/>
    </source>
</evidence>
<dbReference type="NCBIfam" id="TIGR00644">
    <property type="entry name" value="recJ"/>
    <property type="match status" value="1"/>
</dbReference>
<dbReference type="Pfam" id="PF17768">
    <property type="entry name" value="RecJ_OB"/>
    <property type="match status" value="1"/>
</dbReference>
<feature type="domain" description="DDH" evidence="6">
    <location>
        <begin position="69"/>
        <end position="229"/>
    </location>
</feature>
<dbReference type="GO" id="GO:0004527">
    <property type="term" value="F:exonuclease activity"/>
    <property type="evidence" value="ECO:0007669"/>
    <property type="project" value="UniProtKB-KW"/>
</dbReference>
<evidence type="ECO:0000259" key="6">
    <source>
        <dbReference type="Pfam" id="PF01368"/>
    </source>
</evidence>
<evidence type="ECO:0000313" key="10">
    <source>
        <dbReference type="Proteomes" id="UP000651977"/>
    </source>
</evidence>
<keyword evidence="4" id="KW-0378">Hydrolase</keyword>
<gene>
    <name evidence="9" type="primary">recJ</name>
    <name evidence="9" type="ORF">GCM10007414_15190</name>
</gene>
<protein>
    <recommendedName>
        <fullName evidence="2">Single-stranded-DNA-specific exonuclease RecJ</fullName>
    </recommendedName>
</protein>
<accession>A0ABQ1I0M6</accession>
<dbReference type="PANTHER" id="PTHR30255:SF2">
    <property type="entry name" value="SINGLE-STRANDED-DNA-SPECIFIC EXONUCLEASE RECJ"/>
    <property type="match status" value="1"/>
</dbReference>
<evidence type="ECO:0000313" key="9">
    <source>
        <dbReference type="EMBL" id="GGB02791.1"/>
    </source>
</evidence>
<dbReference type="EMBL" id="BMDY01000007">
    <property type="protein sequence ID" value="GGB02791.1"/>
    <property type="molecule type" value="Genomic_DNA"/>
</dbReference>
<dbReference type="Gene3D" id="3.10.310.30">
    <property type="match status" value="1"/>
</dbReference>
<comment type="caution">
    <text evidence="9">The sequence shown here is derived from an EMBL/GenBank/DDBJ whole genome shotgun (WGS) entry which is preliminary data.</text>
</comment>
<comment type="similarity">
    <text evidence="1">Belongs to the RecJ family.</text>
</comment>
<evidence type="ECO:0000256" key="3">
    <source>
        <dbReference type="ARBA" id="ARBA00022722"/>
    </source>
</evidence>
<feature type="domain" description="RecJ OB" evidence="8">
    <location>
        <begin position="465"/>
        <end position="569"/>
    </location>
</feature>
<feature type="domain" description="DHHA1" evidence="7">
    <location>
        <begin position="353"/>
        <end position="448"/>
    </location>
</feature>
<dbReference type="InterPro" id="IPR051673">
    <property type="entry name" value="SSDNA_exonuclease_RecJ"/>
</dbReference>
<evidence type="ECO:0000256" key="2">
    <source>
        <dbReference type="ARBA" id="ARBA00019841"/>
    </source>
</evidence>
<dbReference type="InterPro" id="IPR003156">
    <property type="entry name" value="DHHA1_dom"/>
</dbReference>
<dbReference type="SUPFAM" id="SSF64182">
    <property type="entry name" value="DHH phosphoesterases"/>
    <property type="match status" value="1"/>
</dbReference>
<dbReference type="InterPro" id="IPR004610">
    <property type="entry name" value="RecJ"/>
</dbReference>
<dbReference type="InterPro" id="IPR038763">
    <property type="entry name" value="DHH_sf"/>
</dbReference>
<proteinExistence type="inferred from homology"/>
<dbReference type="InterPro" id="IPR041122">
    <property type="entry name" value="RecJ_OB"/>
</dbReference>
<evidence type="ECO:0000259" key="8">
    <source>
        <dbReference type="Pfam" id="PF17768"/>
    </source>
</evidence>
<dbReference type="Proteomes" id="UP000651977">
    <property type="component" value="Unassembled WGS sequence"/>
</dbReference>
<dbReference type="Pfam" id="PF02272">
    <property type="entry name" value="DHHA1"/>
    <property type="match status" value="1"/>
</dbReference>
<dbReference type="RefSeq" id="WP_083481680.1">
    <property type="nucleotide sequence ID" value="NZ_BMDY01000007.1"/>
</dbReference>
<dbReference type="PANTHER" id="PTHR30255">
    <property type="entry name" value="SINGLE-STRANDED-DNA-SPECIFIC EXONUCLEASE RECJ"/>
    <property type="match status" value="1"/>
</dbReference>
<evidence type="ECO:0000259" key="7">
    <source>
        <dbReference type="Pfam" id="PF02272"/>
    </source>
</evidence>
<keyword evidence="3" id="KW-0540">Nuclease</keyword>
<evidence type="ECO:0000256" key="5">
    <source>
        <dbReference type="ARBA" id="ARBA00022839"/>
    </source>
</evidence>
<name>A0ABQ1I0M6_9ALTE</name>
<keyword evidence="5 9" id="KW-0269">Exonuclease</keyword>